<evidence type="ECO:0000256" key="9">
    <source>
        <dbReference type="ARBA" id="ARBA00022989"/>
    </source>
</evidence>
<keyword evidence="9 13" id="KW-1133">Transmembrane helix</keyword>
<keyword evidence="11 13" id="KW-0472">Membrane</keyword>
<dbReference type="AlphaFoldDB" id="A0A974BML7"/>
<dbReference type="GO" id="GO:0015297">
    <property type="term" value="F:antiporter activity"/>
    <property type="evidence" value="ECO:0007669"/>
    <property type="project" value="UniProtKB-KW"/>
</dbReference>
<keyword evidence="7" id="KW-1003">Cell membrane</keyword>
<gene>
    <name evidence="14" type="ORF">HZF24_15820</name>
</gene>
<dbReference type="PIRSF" id="PIRSF006603">
    <property type="entry name" value="DinF"/>
    <property type="match status" value="1"/>
</dbReference>
<dbReference type="Pfam" id="PF01554">
    <property type="entry name" value="MatE"/>
    <property type="match status" value="2"/>
</dbReference>
<dbReference type="PANTHER" id="PTHR43298:SF2">
    <property type="entry name" value="FMN_FAD EXPORTER YEEO-RELATED"/>
    <property type="match status" value="1"/>
</dbReference>
<evidence type="ECO:0000256" key="3">
    <source>
        <dbReference type="ARBA" id="ARBA00010199"/>
    </source>
</evidence>
<feature type="transmembrane region" description="Helical" evidence="13">
    <location>
        <begin position="195"/>
        <end position="215"/>
    </location>
</feature>
<dbReference type="EMBL" id="JACBNQ010000024">
    <property type="protein sequence ID" value="NYB75616.1"/>
    <property type="molecule type" value="Genomic_DNA"/>
</dbReference>
<dbReference type="InterPro" id="IPR048279">
    <property type="entry name" value="MdtK-like"/>
</dbReference>
<evidence type="ECO:0000256" key="12">
    <source>
        <dbReference type="ARBA" id="ARBA00031636"/>
    </source>
</evidence>
<reference evidence="14" key="1">
    <citation type="submission" date="2020-07" db="EMBL/GenBank/DDBJ databases">
        <title>Genomic analysis of a strain of Sedimentibacter Hydroxybenzoicus DSM7310.</title>
        <authorList>
            <person name="Ma S."/>
        </authorList>
    </citation>
    <scope>NUCLEOTIDE SEQUENCE</scope>
    <source>
        <strain evidence="14">DSM 7310</strain>
    </source>
</reference>
<dbReference type="RefSeq" id="WP_179239333.1">
    <property type="nucleotide sequence ID" value="NZ_JACBNQ010000024.1"/>
</dbReference>
<proteinExistence type="inferred from homology"/>
<keyword evidence="6" id="KW-0050">Antiport</keyword>
<feature type="transmembrane region" description="Helical" evidence="13">
    <location>
        <begin position="418"/>
        <end position="436"/>
    </location>
</feature>
<feature type="transmembrane region" description="Helical" evidence="13">
    <location>
        <begin position="319"/>
        <end position="338"/>
    </location>
</feature>
<dbReference type="PANTHER" id="PTHR43298">
    <property type="entry name" value="MULTIDRUG RESISTANCE PROTEIN NORM-RELATED"/>
    <property type="match status" value="1"/>
</dbReference>
<evidence type="ECO:0000256" key="10">
    <source>
        <dbReference type="ARBA" id="ARBA00023065"/>
    </source>
</evidence>
<evidence type="ECO:0000313" key="15">
    <source>
        <dbReference type="Proteomes" id="UP000611629"/>
    </source>
</evidence>
<evidence type="ECO:0000256" key="1">
    <source>
        <dbReference type="ARBA" id="ARBA00003408"/>
    </source>
</evidence>
<evidence type="ECO:0000256" key="4">
    <source>
        <dbReference type="ARBA" id="ARBA00020268"/>
    </source>
</evidence>
<feature type="transmembrane region" description="Helical" evidence="13">
    <location>
        <begin position="56"/>
        <end position="78"/>
    </location>
</feature>
<feature type="transmembrane region" description="Helical" evidence="13">
    <location>
        <begin position="388"/>
        <end position="412"/>
    </location>
</feature>
<sequence>MNFFKNKIFLKTMLAIALPIALQNLITSSVNMVDTLMISSLGQTSIAAVGLANQFFFFYVLIVFGINSGSSIFIAQYWGKEDIPSIRKVLGLAVSLSALVGIVFTVTAVLFPQFIMRILIDEPEVIRLGSDYLRIVALSYIPTALAFAFSVALRTTGKPQIPMKISIISFFTNTVFNYILIFGKLGIPAMGVKGAAWGTFIARFIEIGVTLYAIYCKDGVLAASIKELFSWNKEFFNKYIKTTYPVILAEGAWSLGQVMYSIAYAKLGEEATAAIQITNTIQNVFFVLVRGVANACTVMIGSKIGSGDEEEAYEYAKNFMILATLLGLILGIIQALTPDLTLKLFRGLDQSLYHTSKNLLIVMGLTFVIKVLGATGIVGVLRGGGDTTFAMILDAGTVWVIGVPVAFIGALLLDIPVYLIYAIVTIEELIKVILIIPRIISKKWIKDVT</sequence>
<dbReference type="InterPro" id="IPR002528">
    <property type="entry name" value="MATE_fam"/>
</dbReference>
<protein>
    <recommendedName>
        <fullName evidence="4">Probable multidrug resistance protein NorM</fullName>
    </recommendedName>
    <alternativeName>
        <fullName evidence="12">Multidrug-efflux transporter</fullName>
    </alternativeName>
</protein>
<comment type="function">
    <text evidence="1">Multidrug efflux pump.</text>
</comment>
<evidence type="ECO:0000256" key="11">
    <source>
        <dbReference type="ARBA" id="ARBA00023136"/>
    </source>
</evidence>
<dbReference type="NCBIfam" id="TIGR00797">
    <property type="entry name" value="matE"/>
    <property type="match status" value="1"/>
</dbReference>
<keyword evidence="15" id="KW-1185">Reference proteome</keyword>
<evidence type="ECO:0000256" key="2">
    <source>
        <dbReference type="ARBA" id="ARBA00004651"/>
    </source>
</evidence>
<dbReference type="GO" id="GO:0042910">
    <property type="term" value="F:xenobiotic transmembrane transporter activity"/>
    <property type="evidence" value="ECO:0007669"/>
    <property type="project" value="InterPro"/>
</dbReference>
<evidence type="ECO:0000256" key="13">
    <source>
        <dbReference type="SAM" id="Phobius"/>
    </source>
</evidence>
<dbReference type="Proteomes" id="UP000611629">
    <property type="component" value="Unassembled WGS sequence"/>
</dbReference>
<keyword evidence="10" id="KW-0406">Ion transport</keyword>
<dbReference type="GO" id="GO:0005886">
    <property type="term" value="C:plasma membrane"/>
    <property type="evidence" value="ECO:0007669"/>
    <property type="project" value="UniProtKB-SubCell"/>
</dbReference>
<evidence type="ECO:0000313" key="14">
    <source>
        <dbReference type="EMBL" id="NYB75616.1"/>
    </source>
</evidence>
<evidence type="ECO:0000256" key="7">
    <source>
        <dbReference type="ARBA" id="ARBA00022475"/>
    </source>
</evidence>
<dbReference type="InterPro" id="IPR050222">
    <property type="entry name" value="MATE_MdtK"/>
</dbReference>
<feature type="transmembrane region" description="Helical" evidence="13">
    <location>
        <begin position="358"/>
        <end position="381"/>
    </location>
</feature>
<organism evidence="14 15">
    <name type="scientific">Sedimentibacter hydroxybenzoicus DSM 7310</name>
    <dbReference type="NCBI Taxonomy" id="1123245"/>
    <lineage>
        <taxon>Bacteria</taxon>
        <taxon>Bacillati</taxon>
        <taxon>Bacillota</taxon>
        <taxon>Tissierellia</taxon>
        <taxon>Sedimentibacter</taxon>
    </lineage>
</organism>
<dbReference type="CDD" id="cd13134">
    <property type="entry name" value="MATE_like_8"/>
    <property type="match status" value="1"/>
</dbReference>
<accession>A0A974BML7</accession>
<feature type="transmembrane region" description="Helical" evidence="13">
    <location>
        <begin position="90"/>
        <end position="112"/>
    </location>
</feature>
<feature type="transmembrane region" description="Helical" evidence="13">
    <location>
        <begin position="165"/>
        <end position="183"/>
    </location>
</feature>
<evidence type="ECO:0000256" key="5">
    <source>
        <dbReference type="ARBA" id="ARBA00022448"/>
    </source>
</evidence>
<dbReference type="GO" id="GO:0006811">
    <property type="term" value="P:monoatomic ion transport"/>
    <property type="evidence" value="ECO:0007669"/>
    <property type="project" value="UniProtKB-KW"/>
</dbReference>
<comment type="caution">
    <text evidence="14">The sequence shown here is derived from an EMBL/GenBank/DDBJ whole genome shotgun (WGS) entry which is preliminary data.</text>
</comment>
<keyword evidence="5" id="KW-0813">Transport</keyword>
<evidence type="ECO:0000256" key="8">
    <source>
        <dbReference type="ARBA" id="ARBA00022692"/>
    </source>
</evidence>
<name>A0A974BML7_SEDHY</name>
<keyword evidence="8 13" id="KW-0812">Transmembrane</keyword>
<comment type="similarity">
    <text evidence="3">Belongs to the multi antimicrobial extrusion (MATE) (TC 2.A.66.1) family.</text>
</comment>
<feature type="transmembrane region" description="Helical" evidence="13">
    <location>
        <begin position="132"/>
        <end position="153"/>
    </location>
</feature>
<evidence type="ECO:0000256" key="6">
    <source>
        <dbReference type="ARBA" id="ARBA00022449"/>
    </source>
</evidence>
<comment type="subcellular location">
    <subcellularLocation>
        <location evidence="2">Cell membrane</location>
        <topology evidence="2">Multi-pass membrane protein</topology>
    </subcellularLocation>
</comment>